<name>A0A4Z2GPK6_9TELE</name>
<proteinExistence type="predicted"/>
<organism evidence="1 2">
    <name type="scientific">Liparis tanakae</name>
    <name type="common">Tanaka's snailfish</name>
    <dbReference type="NCBI Taxonomy" id="230148"/>
    <lineage>
        <taxon>Eukaryota</taxon>
        <taxon>Metazoa</taxon>
        <taxon>Chordata</taxon>
        <taxon>Craniata</taxon>
        <taxon>Vertebrata</taxon>
        <taxon>Euteleostomi</taxon>
        <taxon>Actinopterygii</taxon>
        <taxon>Neopterygii</taxon>
        <taxon>Teleostei</taxon>
        <taxon>Neoteleostei</taxon>
        <taxon>Acanthomorphata</taxon>
        <taxon>Eupercaria</taxon>
        <taxon>Perciformes</taxon>
        <taxon>Cottioidei</taxon>
        <taxon>Cottales</taxon>
        <taxon>Liparidae</taxon>
        <taxon>Liparis</taxon>
    </lineage>
</organism>
<sequence length="103" mass="11181">MRSGSRQVNAFPGCVALRRRWEHGAVAPPPPADQGPAAADHISSDTLGLHYNLLSLKWTREFYEDLNNAQGGKLAVLTWRFKAAGPGSHDSGLKDETTVVLDL</sequence>
<comment type="caution">
    <text evidence="1">The sequence shown here is derived from an EMBL/GenBank/DDBJ whole genome shotgun (WGS) entry which is preliminary data.</text>
</comment>
<accession>A0A4Z2GPK6</accession>
<gene>
    <name evidence="1" type="ORF">EYF80_034356</name>
</gene>
<evidence type="ECO:0000313" key="2">
    <source>
        <dbReference type="Proteomes" id="UP000314294"/>
    </source>
</evidence>
<reference evidence="1 2" key="1">
    <citation type="submission" date="2019-03" db="EMBL/GenBank/DDBJ databases">
        <title>First draft genome of Liparis tanakae, snailfish: a comprehensive survey of snailfish specific genes.</title>
        <authorList>
            <person name="Kim W."/>
            <person name="Song I."/>
            <person name="Jeong J.-H."/>
            <person name="Kim D."/>
            <person name="Kim S."/>
            <person name="Ryu S."/>
            <person name="Song J.Y."/>
            <person name="Lee S.K."/>
        </authorList>
    </citation>
    <scope>NUCLEOTIDE SEQUENCE [LARGE SCALE GENOMIC DNA]</scope>
    <source>
        <tissue evidence="1">Muscle</tissue>
    </source>
</reference>
<dbReference type="AlphaFoldDB" id="A0A4Z2GPK6"/>
<protein>
    <submittedName>
        <fullName evidence="1">Uncharacterized protein</fullName>
    </submittedName>
</protein>
<dbReference type="EMBL" id="SRLO01000456">
    <property type="protein sequence ID" value="TNN55406.1"/>
    <property type="molecule type" value="Genomic_DNA"/>
</dbReference>
<evidence type="ECO:0000313" key="1">
    <source>
        <dbReference type="EMBL" id="TNN55406.1"/>
    </source>
</evidence>
<keyword evidence="2" id="KW-1185">Reference proteome</keyword>
<dbReference type="Proteomes" id="UP000314294">
    <property type="component" value="Unassembled WGS sequence"/>
</dbReference>